<keyword evidence="3" id="KW-0808">Transferase</keyword>
<dbReference type="InterPro" id="IPR037113">
    <property type="entry name" value="Hat1_N_sf"/>
</dbReference>
<dbReference type="Gene3D" id="3.40.630.30">
    <property type="match status" value="1"/>
</dbReference>
<name>A0A1W0X1Z9_HYPEX</name>
<dbReference type="EC" id="2.3.1.48" evidence="2"/>
<evidence type="ECO:0000256" key="6">
    <source>
        <dbReference type="SAM" id="MobiDB-lite"/>
    </source>
</evidence>
<protein>
    <recommendedName>
        <fullName evidence="2">histone acetyltransferase</fullName>
        <ecNumber evidence="2">2.3.1.48</ecNumber>
    </recommendedName>
</protein>
<evidence type="ECO:0000256" key="4">
    <source>
        <dbReference type="ARBA" id="ARBA00023315"/>
    </source>
</evidence>
<dbReference type="InterPro" id="IPR016181">
    <property type="entry name" value="Acyl_CoA_acyltransferase"/>
</dbReference>
<feature type="domain" description="Histone acetyl transferase HAT1 N-terminal" evidence="8">
    <location>
        <begin position="173"/>
        <end position="300"/>
    </location>
</feature>
<feature type="compositionally biased region" description="Polar residues" evidence="6">
    <location>
        <begin position="27"/>
        <end position="37"/>
    </location>
</feature>
<dbReference type="GO" id="GO:0031509">
    <property type="term" value="P:subtelomeric heterochromatin formation"/>
    <property type="evidence" value="ECO:0007669"/>
    <property type="project" value="InterPro"/>
</dbReference>
<dbReference type="InterPro" id="IPR019467">
    <property type="entry name" value="Hat1_N"/>
</dbReference>
<comment type="catalytic activity">
    <reaction evidence="5">
        <text>L-lysyl-[protein] + acetyl-CoA = N(6)-acetyl-L-lysyl-[protein] + CoA + H(+)</text>
        <dbReference type="Rhea" id="RHEA:45948"/>
        <dbReference type="Rhea" id="RHEA-COMP:9752"/>
        <dbReference type="Rhea" id="RHEA-COMP:10731"/>
        <dbReference type="ChEBI" id="CHEBI:15378"/>
        <dbReference type="ChEBI" id="CHEBI:29969"/>
        <dbReference type="ChEBI" id="CHEBI:57287"/>
        <dbReference type="ChEBI" id="CHEBI:57288"/>
        <dbReference type="ChEBI" id="CHEBI:61930"/>
        <dbReference type="EC" id="2.3.1.48"/>
    </reaction>
</comment>
<reference evidence="10" key="1">
    <citation type="submission" date="2017-01" db="EMBL/GenBank/DDBJ databases">
        <title>Comparative genomics of anhydrobiosis in the tardigrade Hypsibius dujardini.</title>
        <authorList>
            <person name="Yoshida Y."/>
            <person name="Koutsovoulos G."/>
            <person name="Laetsch D."/>
            <person name="Stevens L."/>
            <person name="Kumar S."/>
            <person name="Horikawa D."/>
            <person name="Ishino K."/>
            <person name="Komine S."/>
            <person name="Tomita M."/>
            <person name="Blaxter M."/>
            <person name="Arakawa K."/>
        </authorList>
    </citation>
    <scope>NUCLEOTIDE SEQUENCE [LARGE SCALE GENOMIC DNA]</scope>
    <source>
        <strain evidence="10">Z151</strain>
    </source>
</reference>
<organism evidence="9 10">
    <name type="scientific">Hypsibius exemplaris</name>
    <name type="common">Freshwater tardigrade</name>
    <dbReference type="NCBI Taxonomy" id="2072580"/>
    <lineage>
        <taxon>Eukaryota</taxon>
        <taxon>Metazoa</taxon>
        <taxon>Ecdysozoa</taxon>
        <taxon>Tardigrada</taxon>
        <taxon>Eutardigrada</taxon>
        <taxon>Parachela</taxon>
        <taxon>Hypsibioidea</taxon>
        <taxon>Hypsibiidae</taxon>
        <taxon>Hypsibius</taxon>
    </lineage>
</organism>
<dbReference type="InterPro" id="IPR017380">
    <property type="entry name" value="Hist_AcTrfase_B-typ_cat-su"/>
</dbReference>
<accession>A0A1W0X1Z9</accession>
<dbReference type="SUPFAM" id="SSF55729">
    <property type="entry name" value="Acyl-CoA N-acyltransferases (Nat)"/>
    <property type="match status" value="1"/>
</dbReference>
<dbReference type="Proteomes" id="UP000192578">
    <property type="component" value="Unassembled WGS sequence"/>
</dbReference>
<comment type="caution">
    <text evidence="9">The sequence shown here is derived from an EMBL/GenBank/DDBJ whole genome shotgun (WGS) entry which is preliminary data.</text>
</comment>
<feature type="region of interest" description="Disordered" evidence="6">
    <location>
        <begin position="1"/>
        <end position="51"/>
    </location>
</feature>
<evidence type="ECO:0000259" key="7">
    <source>
        <dbReference type="Pfam" id="PF00583"/>
    </source>
</evidence>
<dbReference type="InterPro" id="IPR000182">
    <property type="entry name" value="GNAT_dom"/>
</dbReference>
<keyword evidence="4" id="KW-0012">Acyltransferase</keyword>
<evidence type="ECO:0000259" key="8">
    <source>
        <dbReference type="Pfam" id="PF10394"/>
    </source>
</evidence>
<evidence type="ECO:0000256" key="1">
    <source>
        <dbReference type="ARBA" id="ARBA00010543"/>
    </source>
</evidence>
<feature type="region of interest" description="Disordered" evidence="6">
    <location>
        <begin position="138"/>
        <end position="164"/>
    </location>
</feature>
<gene>
    <name evidence="9" type="ORF">BV898_04692</name>
</gene>
<dbReference type="EMBL" id="MTYJ01000023">
    <property type="protein sequence ID" value="OQV21488.1"/>
    <property type="molecule type" value="Genomic_DNA"/>
</dbReference>
<dbReference type="Pfam" id="PF10394">
    <property type="entry name" value="Hat1_N"/>
    <property type="match status" value="1"/>
</dbReference>
<sequence length="570" mass="64056">MDPANNSKKRVNEEPTTNGNGVFKKVNGTNGNSISHQETPEAEHNGRGTNGVEQVKSMTAAELLEIPTEFRANGLKVVTFRVVDNEQGLLTASESSAAPAPGEFNPLFVYQYFKEPGDEEAEAEAAAARSALLASDHEGTAVKNAANDSDNSEAEEEDEEEGMDGRIVLPDENEGVIAGYKDLKVTVLLTAATWKPFVAVSYSEALPPGQRSVTDIVQAVEKVYGHKVMTTNDAMLQAIKDDAKFVPIGRKVNGFTTTDKSNTEHAYEVYEVGKESQDLGYPARFSEYLALIQPVLQWFIYASRIVTTDDSHWLHYFLYQKTNDGSVRLIGYCSVYRFKMWPRKSAADAPAQWVGDHLHRCRIAQFLVLPPYQKSGLGARMLRSIITRLQEDSNTYEITLEDASPDCQNLFDVVTAFLVREHLSSQKTMTIDYKKPLPAEQITQIRQKLKLAPSVIKFAFDVLACSTARRQGREAIQDYYENLTVATQQKIEDAIGGLERTWQRIKEGYYDFSEDNTDNLRKIARAGWRANYIDQKDKQERQITPEKIGRSVEKQAERTNYAVKRIEDIF</sequence>
<dbReference type="PANTHER" id="PTHR12046">
    <property type="entry name" value="HISTONE ACETYLTRANSFERASE TYPE B CATALYTIC SUBUNIT"/>
    <property type="match status" value="1"/>
</dbReference>
<dbReference type="GO" id="GO:0005634">
    <property type="term" value="C:nucleus"/>
    <property type="evidence" value="ECO:0007669"/>
    <property type="project" value="InterPro"/>
</dbReference>
<dbReference type="CDD" id="cd04301">
    <property type="entry name" value="NAT_SF"/>
    <property type="match status" value="1"/>
</dbReference>
<feature type="compositionally biased region" description="Acidic residues" evidence="6">
    <location>
        <begin position="150"/>
        <end position="162"/>
    </location>
</feature>
<dbReference type="GO" id="GO:0000781">
    <property type="term" value="C:chromosome, telomeric region"/>
    <property type="evidence" value="ECO:0007669"/>
    <property type="project" value="GOC"/>
</dbReference>
<proteinExistence type="inferred from homology"/>
<dbReference type="Gene3D" id="3.90.360.10">
    <property type="entry name" value="Histone acetyl transferase 1 (HAT1), N-terminal domain"/>
    <property type="match status" value="1"/>
</dbReference>
<dbReference type="OrthoDB" id="10253098at2759"/>
<evidence type="ECO:0000256" key="2">
    <source>
        <dbReference type="ARBA" id="ARBA00013184"/>
    </source>
</evidence>
<evidence type="ECO:0000313" key="9">
    <source>
        <dbReference type="EMBL" id="OQV21488.1"/>
    </source>
</evidence>
<evidence type="ECO:0000256" key="5">
    <source>
        <dbReference type="ARBA" id="ARBA00048017"/>
    </source>
</evidence>
<evidence type="ECO:0000256" key="3">
    <source>
        <dbReference type="ARBA" id="ARBA00022679"/>
    </source>
</evidence>
<keyword evidence="10" id="KW-1185">Reference proteome</keyword>
<comment type="similarity">
    <text evidence="1">Belongs to the HAT1 family.</text>
</comment>
<dbReference type="Pfam" id="PF00583">
    <property type="entry name" value="Acetyltransf_1"/>
    <property type="match status" value="1"/>
</dbReference>
<evidence type="ECO:0000313" key="10">
    <source>
        <dbReference type="Proteomes" id="UP000192578"/>
    </source>
</evidence>
<dbReference type="AlphaFoldDB" id="A0A1W0X1Z9"/>
<feature type="domain" description="N-acetyltransferase" evidence="7">
    <location>
        <begin position="315"/>
        <end position="401"/>
    </location>
</feature>
<dbReference type="GO" id="GO:0004402">
    <property type="term" value="F:histone acetyltransferase activity"/>
    <property type="evidence" value="ECO:0007669"/>
    <property type="project" value="InterPro"/>
</dbReference>